<dbReference type="SUPFAM" id="SSF52922">
    <property type="entry name" value="TK C-terminal domain-like"/>
    <property type="match status" value="1"/>
</dbReference>
<organism evidence="7 8">
    <name type="scientific">Haliangium ochraceum (strain DSM 14365 / JCM 11303 / SMP-2)</name>
    <dbReference type="NCBI Taxonomy" id="502025"/>
    <lineage>
        <taxon>Bacteria</taxon>
        <taxon>Pseudomonadati</taxon>
        <taxon>Myxococcota</taxon>
        <taxon>Polyangia</taxon>
        <taxon>Haliangiales</taxon>
        <taxon>Kofleriaceae</taxon>
        <taxon>Haliangium</taxon>
    </lineage>
</organism>
<reference evidence="7 8" key="1">
    <citation type="journal article" date="2010" name="Stand. Genomic Sci.">
        <title>Complete genome sequence of Haliangium ochraceum type strain (SMP-2).</title>
        <authorList>
            <consortium name="US DOE Joint Genome Institute (JGI-PGF)"/>
            <person name="Ivanova N."/>
            <person name="Daum C."/>
            <person name="Lang E."/>
            <person name="Abt B."/>
            <person name="Kopitz M."/>
            <person name="Saunders E."/>
            <person name="Lapidus A."/>
            <person name="Lucas S."/>
            <person name="Glavina Del Rio T."/>
            <person name="Nolan M."/>
            <person name="Tice H."/>
            <person name="Copeland A."/>
            <person name="Cheng J.F."/>
            <person name="Chen F."/>
            <person name="Bruce D."/>
            <person name="Goodwin L."/>
            <person name="Pitluck S."/>
            <person name="Mavromatis K."/>
            <person name="Pati A."/>
            <person name="Mikhailova N."/>
            <person name="Chen A."/>
            <person name="Palaniappan K."/>
            <person name="Land M."/>
            <person name="Hauser L."/>
            <person name="Chang Y.J."/>
            <person name="Jeffries C.D."/>
            <person name="Detter J.C."/>
            <person name="Brettin T."/>
            <person name="Rohde M."/>
            <person name="Goker M."/>
            <person name="Bristow J."/>
            <person name="Markowitz V."/>
            <person name="Eisen J.A."/>
            <person name="Hugenholtz P."/>
            <person name="Kyrpides N.C."/>
            <person name="Klenk H.P."/>
        </authorList>
    </citation>
    <scope>NUCLEOTIDE SEQUENCE [LARGE SCALE GENOMIC DNA]</scope>
    <source>
        <strain evidence="8">DSM 14365 / CIP 107738 / JCM 11303 / AJ 13395 / SMP-2</strain>
    </source>
</reference>
<comment type="function">
    <text evidence="2">E1 component of the 2-oxoglutarate dehydrogenase (OGDH) complex which catalyzes the decarboxylation of 2-oxoglutarate, the first step in the conversion of 2-oxoglutarate to succinyl-CoA and CO(2).</text>
</comment>
<dbReference type="InterPro" id="IPR033248">
    <property type="entry name" value="Transketolase_C"/>
</dbReference>
<dbReference type="InterPro" id="IPR001017">
    <property type="entry name" value="DH_E1"/>
</dbReference>
<accession>D0LM06</accession>
<dbReference type="SUPFAM" id="SSF52518">
    <property type="entry name" value="Thiamin diphosphate-binding fold (THDP-binding)"/>
    <property type="match status" value="2"/>
</dbReference>
<evidence type="ECO:0000256" key="2">
    <source>
        <dbReference type="ARBA" id="ARBA00003906"/>
    </source>
</evidence>
<dbReference type="EC" id="1.2.4.4" evidence="3"/>
<dbReference type="KEGG" id="hoh:Hoch_2652"/>
<protein>
    <recommendedName>
        <fullName evidence="3">3-methyl-2-oxobutanoate dehydrogenase (2-methylpropanoyl-transferring)</fullName>
        <ecNumber evidence="3">1.2.4.4</ecNumber>
    </recommendedName>
</protein>
<dbReference type="HOGENOM" id="CLU_012907_2_1_7"/>
<dbReference type="eggNOG" id="COG1071">
    <property type="taxonomic scope" value="Bacteria"/>
</dbReference>
<dbReference type="InterPro" id="IPR009014">
    <property type="entry name" value="Transketo_C/PFOR_II"/>
</dbReference>
<evidence type="ECO:0000256" key="5">
    <source>
        <dbReference type="ARBA" id="ARBA00023052"/>
    </source>
</evidence>
<dbReference type="STRING" id="502025.Hoch_2652"/>
<evidence type="ECO:0000313" key="8">
    <source>
        <dbReference type="Proteomes" id="UP000001880"/>
    </source>
</evidence>
<name>D0LM06_HALO1</name>
<proteinExistence type="predicted"/>
<dbReference type="GO" id="GO:0009083">
    <property type="term" value="P:branched-chain amino acid catabolic process"/>
    <property type="evidence" value="ECO:0007669"/>
    <property type="project" value="TreeGrafter"/>
</dbReference>
<evidence type="ECO:0000313" key="7">
    <source>
        <dbReference type="EMBL" id="ACY15184.1"/>
    </source>
</evidence>
<feature type="domain" description="Transketolase-like pyrimidine-binding" evidence="6">
    <location>
        <begin position="369"/>
        <end position="542"/>
    </location>
</feature>
<dbReference type="Pfam" id="PF02780">
    <property type="entry name" value="Transketolase_C"/>
    <property type="match status" value="1"/>
</dbReference>
<dbReference type="RefSeq" id="WP_012827792.1">
    <property type="nucleotide sequence ID" value="NC_013440.1"/>
</dbReference>
<gene>
    <name evidence="7" type="ordered locus">Hoch_2652</name>
</gene>
<dbReference type="SMART" id="SM00861">
    <property type="entry name" value="Transket_pyr"/>
    <property type="match status" value="1"/>
</dbReference>
<evidence type="ECO:0000256" key="3">
    <source>
        <dbReference type="ARBA" id="ARBA00012277"/>
    </source>
</evidence>
<dbReference type="Gene3D" id="3.40.50.920">
    <property type="match status" value="1"/>
</dbReference>
<comment type="cofactor">
    <cofactor evidence="1">
        <name>thiamine diphosphate</name>
        <dbReference type="ChEBI" id="CHEBI:58937"/>
    </cofactor>
</comment>
<dbReference type="PANTHER" id="PTHR42980">
    <property type="entry name" value="2-OXOISOVALERATE DEHYDROGENASE SUBUNIT BETA-RELATED"/>
    <property type="match status" value="1"/>
</dbReference>
<evidence type="ECO:0000256" key="1">
    <source>
        <dbReference type="ARBA" id="ARBA00001964"/>
    </source>
</evidence>
<evidence type="ECO:0000259" key="6">
    <source>
        <dbReference type="SMART" id="SM00861"/>
    </source>
</evidence>
<dbReference type="GO" id="GO:0007584">
    <property type="term" value="P:response to nutrient"/>
    <property type="evidence" value="ECO:0007669"/>
    <property type="project" value="TreeGrafter"/>
</dbReference>
<dbReference type="EMBL" id="CP001804">
    <property type="protein sequence ID" value="ACY15184.1"/>
    <property type="molecule type" value="Genomic_DNA"/>
</dbReference>
<dbReference type="Proteomes" id="UP000001880">
    <property type="component" value="Chromosome"/>
</dbReference>
<keyword evidence="8" id="KW-1185">Reference proteome</keyword>
<keyword evidence="5" id="KW-0786">Thiamine pyrophosphate</keyword>
<dbReference type="Pfam" id="PF00676">
    <property type="entry name" value="E1_dh"/>
    <property type="match status" value="1"/>
</dbReference>
<dbReference type="InterPro" id="IPR029061">
    <property type="entry name" value="THDP-binding"/>
</dbReference>
<sequence length="730" mass="78913">MQPAQTAEVPRPRPTAEELKMAYRVAVRSRATEEFIVRLVSRGEVKFAIWGPGEEVHGTAAALAFHKSVNPEHFAFVPHYRSGSLCSMWYELRGGGDFSRKLMRQQFSKDSDGYSRGRQMVNHLIEPDIGILPVQSPVGMQLGKAAGYAMGYKLKGIRDGMTMAVIGDGTTAESDLHEAMNAASVWELPLLILVTDNAVAISTQPSEGRGIKNFAAYAEAFGMAHFSCDGRDFHDSFQATCEAASYVREAQAGAIMHVQNLPRLNGHSSAADVTFDIHQADPLLDFGQMLVKEGILGEDDVLRRKQAEGRDFFTHHDLGTVMDAEASALQAMIDEVREEPEPPVSSIEEGIYPPFPEVRETPGPGQTSVSYAGAIRAALRTIIDDKGGVIWGQDVARLGGVMTATAGLKKARAERIIDAPLNEPLIVGTACGAGLHEDIVALPEIQFGDYSLNAMHWLVHLGNLYWSTNRTCKASVILRMPTDPFGGGAIYHSMSVDGYFTPIPGLVVLMPSTSFDAYGLLLTAADYGGPVVVLEPKWMYRQALGPAFPGEPTDAGEIATLKKRIMRGEVPELDPSLRVPFSQAAVRRAGEDVTIVAWGRAVWTALRAADALSEQGVDAEVIDLRTLVPPDLDTVFGSVARTGRLIVAAEDRPFAGFVRAIQGAVVERFPGMPTRALGQKNVPGIAQSPHLEEATVLTAEHIVEAATGLRAQQSSGASGWSWIPPRYLHA</sequence>
<dbReference type="InterPro" id="IPR005475">
    <property type="entry name" value="Transketolase-like_Pyr-bd"/>
</dbReference>
<dbReference type="Pfam" id="PF02779">
    <property type="entry name" value="Transket_pyr"/>
    <property type="match status" value="1"/>
</dbReference>
<evidence type="ECO:0000256" key="4">
    <source>
        <dbReference type="ARBA" id="ARBA00023002"/>
    </source>
</evidence>
<keyword evidence="4" id="KW-0560">Oxidoreductase</keyword>
<dbReference type="Gene3D" id="3.40.50.970">
    <property type="match status" value="2"/>
</dbReference>
<dbReference type="GO" id="GO:0003863">
    <property type="term" value="F:branched-chain 2-oxo acid dehydrogenase activity"/>
    <property type="evidence" value="ECO:0007669"/>
    <property type="project" value="UniProtKB-EC"/>
</dbReference>
<dbReference type="eggNOG" id="COG0022">
    <property type="taxonomic scope" value="Bacteria"/>
</dbReference>
<dbReference type="PANTHER" id="PTHR42980:SF1">
    <property type="entry name" value="2-OXOISOVALERATE DEHYDROGENASE SUBUNIT BETA, MITOCHONDRIAL"/>
    <property type="match status" value="1"/>
</dbReference>
<dbReference type="AlphaFoldDB" id="D0LM06"/>
<dbReference type="OrthoDB" id="9780894at2"/>